<accession>A0ABN9WZM6</accession>
<evidence type="ECO:0000313" key="4">
    <source>
        <dbReference type="EMBL" id="CAK0890770.1"/>
    </source>
</evidence>
<gene>
    <name evidence="4" type="ORF">PCOR1329_LOCUS70875</name>
</gene>
<dbReference type="SUPFAM" id="SSF47473">
    <property type="entry name" value="EF-hand"/>
    <property type="match status" value="1"/>
</dbReference>
<dbReference type="Gene3D" id="1.10.238.10">
    <property type="entry name" value="EF-hand"/>
    <property type="match status" value="1"/>
</dbReference>
<evidence type="ECO:0000256" key="2">
    <source>
        <dbReference type="SAM" id="MobiDB-lite"/>
    </source>
</evidence>
<dbReference type="InterPro" id="IPR002048">
    <property type="entry name" value="EF_hand_dom"/>
</dbReference>
<feature type="region of interest" description="Disordered" evidence="2">
    <location>
        <begin position="15"/>
        <end position="34"/>
    </location>
</feature>
<organism evidence="4 5">
    <name type="scientific">Prorocentrum cordatum</name>
    <dbReference type="NCBI Taxonomy" id="2364126"/>
    <lineage>
        <taxon>Eukaryota</taxon>
        <taxon>Sar</taxon>
        <taxon>Alveolata</taxon>
        <taxon>Dinophyceae</taxon>
        <taxon>Prorocentrales</taxon>
        <taxon>Prorocentraceae</taxon>
        <taxon>Prorocentrum</taxon>
    </lineage>
</organism>
<dbReference type="Proteomes" id="UP001189429">
    <property type="component" value="Unassembled WGS sequence"/>
</dbReference>
<sequence length="209" mass="22506">MAPPRALPLMLAGAPLAAGAPPRQPRGSYLRVPEVPRPPTFALAELLARLEHSQLDGDGDGGCSEGEFVAAVESEARRAAGEAWSAVDANSDGQLDLDELAEAVQPLGRGDGFSAPQPLWTFLWLLARRFQGSDLERSARVGVGAMGQEVAALLREVPFLDERRALFDAAAGPGVGDDGGAFGAAEWSAWRRRYSGRDKRRRRRRKPPR</sequence>
<dbReference type="InterPro" id="IPR011992">
    <property type="entry name" value="EF-hand-dom_pair"/>
</dbReference>
<keyword evidence="1" id="KW-0106">Calcium</keyword>
<reference evidence="4" key="1">
    <citation type="submission" date="2023-10" db="EMBL/GenBank/DDBJ databases">
        <authorList>
            <person name="Chen Y."/>
            <person name="Shah S."/>
            <person name="Dougan E. K."/>
            <person name="Thang M."/>
            <person name="Chan C."/>
        </authorList>
    </citation>
    <scope>NUCLEOTIDE SEQUENCE [LARGE SCALE GENOMIC DNA]</scope>
</reference>
<dbReference type="PROSITE" id="PS00018">
    <property type="entry name" value="EF_HAND_1"/>
    <property type="match status" value="1"/>
</dbReference>
<keyword evidence="5" id="KW-1185">Reference proteome</keyword>
<evidence type="ECO:0000313" key="5">
    <source>
        <dbReference type="Proteomes" id="UP001189429"/>
    </source>
</evidence>
<feature type="compositionally biased region" description="Low complexity" evidence="2">
    <location>
        <begin position="15"/>
        <end position="27"/>
    </location>
</feature>
<dbReference type="PROSITE" id="PS50222">
    <property type="entry name" value="EF_HAND_2"/>
    <property type="match status" value="1"/>
</dbReference>
<evidence type="ECO:0000256" key="1">
    <source>
        <dbReference type="ARBA" id="ARBA00022837"/>
    </source>
</evidence>
<comment type="caution">
    <text evidence="4">The sequence shown here is derived from an EMBL/GenBank/DDBJ whole genome shotgun (WGS) entry which is preliminary data.</text>
</comment>
<dbReference type="EMBL" id="CAUYUJ010019392">
    <property type="protein sequence ID" value="CAK0890770.1"/>
    <property type="molecule type" value="Genomic_DNA"/>
</dbReference>
<dbReference type="InterPro" id="IPR018247">
    <property type="entry name" value="EF_Hand_1_Ca_BS"/>
</dbReference>
<protein>
    <recommendedName>
        <fullName evidence="3">EF-hand domain-containing protein</fullName>
    </recommendedName>
</protein>
<name>A0ABN9WZM6_9DINO</name>
<feature type="domain" description="EF-hand" evidence="3">
    <location>
        <begin position="75"/>
        <end position="110"/>
    </location>
</feature>
<evidence type="ECO:0000259" key="3">
    <source>
        <dbReference type="PROSITE" id="PS50222"/>
    </source>
</evidence>
<proteinExistence type="predicted"/>